<evidence type="ECO:0000256" key="5">
    <source>
        <dbReference type="HAMAP-Rule" id="MF_01114"/>
    </source>
</evidence>
<dbReference type="AlphaFoldDB" id="A0A1Z9YUV3"/>
<comment type="function">
    <text evidence="5">Modulates RecA activity.</text>
</comment>
<comment type="similarity">
    <text evidence="2 5">Belongs to the RecX family.</text>
</comment>
<gene>
    <name evidence="5" type="primary">recX</name>
    <name evidence="8" type="ORF">CAP51_15010</name>
</gene>
<keyword evidence="4 5" id="KW-0963">Cytoplasm</keyword>
<proteinExistence type="inferred from homology"/>
<dbReference type="Pfam" id="PF02631">
    <property type="entry name" value="RecX_HTH2"/>
    <property type="match status" value="1"/>
</dbReference>
<protein>
    <recommendedName>
        <fullName evidence="3 5">Regulatory protein RecX</fullName>
    </recommendedName>
</protein>
<dbReference type="Pfam" id="PF21981">
    <property type="entry name" value="RecX_HTH3"/>
    <property type="match status" value="1"/>
</dbReference>
<feature type="domain" description="RecX third three-helical" evidence="7">
    <location>
        <begin position="105"/>
        <end position="152"/>
    </location>
</feature>
<feature type="domain" description="RecX second three-helical" evidence="6">
    <location>
        <begin position="63"/>
        <end position="101"/>
    </location>
</feature>
<evidence type="ECO:0000256" key="4">
    <source>
        <dbReference type="ARBA" id="ARBA00022490"/>
    </source>
</evidence>
<dbReference type="Proteomes" id="UP000196536">
    <property type="component" value="Unassembled WGS sequence"/>
</dbReference>
<reference evidence="8 9" key="1">
    <citation type="submission" date="2017-05" db="EMBL/GenBank/DDBJ databases">
        <title>Acinetobacter populi ANC 5415 (= PBJ7), whole genome shotgun sequencing project.</title>
        <authorList>
            <person name="Nemec A."/>
            <person name="Radolfova-Krizova L."/>
        </authorList>
    </citation>
    <scope>NUCLEOTIDE SEQUENCE [LARGE SCALE GENOMIC DNA]</scope>
    <source>
        <strain evidence="8 9">PBJ7</strain>
    </source>
</reference>
<dbReference type="HAMAP" id="MF_01114">
    <property type="entry name" value="RecX"/>
    <property type="match status" value="1"/>
</dbReference>
<evidence type="ECO:0000259" key="6">
    <source>
        <dbReference type="Pfam" id="PF02631"/>
    </source>
</evidence>
<dbReference type="PANTHER" id="PTHR33602">
    <property type="entry name" value="REGULATORY PROTEIN RECX FAMILY PROTEIN"/>
    <property type="match status" value="1"/>
</dbReference>
<name>A0A1Z9YUV3_9GAMM</name>
<dbReference type="Gene3D" id="1.10.10.10">
    <property type="entry name" value="Winged helix-like DNA-binding domain superfamily/Winged helix DNA-binding domain"/>
    <property type="match status" value="3"/>
</dbReference>
<evidence type="ECO:0000256" key="3">
    <source>
        <dbReference type="ARBA" id="ARBA00018111"/>
    </source>
</evidence>
<evidence type="ECO:0000313" key="8">
    <source>
        <dbReference type="EMBL" id="OUY06016.1"/>
    </source>
</evidence>
<dbReference type="EMBL" id="NEXX01000006">
    <property type="protein sequence ID" value="OUY06016.1"/>
    <property type="molecule type" value="Genomic_DNA"/>
</dbReference>
<sequence>MNDYPSPPKKIPTGNTLRALGFALLAKKEYSKTDLKQKLLAYGAAFDEVETLVEELAQQNYQSDERMAGMLLRSQIRQGRGPARIKQALKKHDIDLDLAQQEYDEVDWFEQALNLKIKKFGAEVITDPKQKAKQIRFLQYRGFSMDIIMKVVNYKGEEDFY</sequence>
<dbReference type="InterPro" id="IPR003783">
    <property type="entry name" value="Regulatory_RecX"/>
</dbReference>
<evidence type="ECO:0000256" key="2">
    <source>
        <dbReference type="ARBA" id="ARBA00009695"/>
    </source>
</evidence>
<evidence type="ECO:0000256" key="1">
    <source>
        <dbReference type="ARBA" id="ARBA00004496"/>
    </source>
</evidence>
<organism evidence="8 9">
    <name type="scientific">Acinetobacter populi</name>
    <dbReference type="NCBI Taxonomy" id="1582270"/>
    <lineage>
        <taxon>Bacteria</taxon>
        <taxon>Pseudomonadati</taxon>
        <taxon>Pseudomonadota</taxon>
        <taxon>Gammaproteobacteria</taxon>
        <taxon>Moraxellales</taxon>
        <taxon>Moraxellaceae</taxon>
        <taxon>Acinetobacter</taxon>
    </lineage>
</organism>
<dbReference type="GO" id="GO:0005737">
    <property type="term" value="C:cytoplasm"/>
    <property type="evidence" value="ECO:0007669"/>
    <property type="project" value="UniProtKB-SubCell"/>
</dbReference>
<dbReference type="InterPro" id="IPR053924">
    <property type="entry name" value="RecX_HTH_2nd"/>
</dbReference>
<dbReference type="RefSeq" id="WP_087621568.1">
    <property type="nucleotide sequence ID" value="NZ_NEXX01000006.1"/>
</dbReference>
<dbReference type="GO" id="GO:0006282">
    <property type="term" value="P:regulation of DNA repair"/>
    <property type="evidence" value="ECO:0007669"/>
    <property type="project" value="UniProtKB-UniRule"/>
</dbReference>
<accession>A0A1Z9YUV3</accession>
<dbReference type="PANTHER" id="PTHR33602:SF1">
    <property type="entry name" value="REGULATORY PROTEIN RECX FAMILY PROTEIN"/>
    <property type="match status" value="1"/>
</dbReference>
<evidence type="ECO:0000313" key="9">
    <source>
        <dbReference type="Proteomes" id="UP000196536"/>
    </source>
</evidence>
<dbReference type="OrthoDB" id="7066780at2"/>
<comment type="subcellular location">
    <subcellularLocation>
        <location evidence="1 5">Cytoplasm</location>
    </subcellularLocation>
</comment>
<comment type="caution">
    <text evidence="8">The sequence shown here is derived from an EMBL/GenBank/DDBJ whole genome shotgun (WGS) entry which is preliminary data.</text>
</comment>
<dbReference type="InterPro" id="IPR036388">
    <property type="entry name" value="WH-like_DNA-bd_sf"/>
</dbReference>
<dbReference type="InterPro" id="IPR053925">
    <property type="entry name" value="RecX_HTH_3rd"/>
</dbReference>
<keyword evidence="9" id="KW-1185">Reference proteome</keyword>
<evidence type="ECO:0000259" key="7">
    <source>
        <dbReference type="Pfam" id="PF21981"/>
    </source>
</evidence>